<reference evidence="7" key="2">
    <citation type="submission" date="2017-10" db="EMBL/GenBank/DDBJ databases">
        <title>Ladona fulva Genome sequencing and assembly.</title>
        <authorList>
            <person name="Murali S."/>
            <person name="Richards S."/>
            <person name="Bandaranaike D."/>
            <person name="Bellair M."/>
            <person name="Blankenburg K."/>
            <person name="Chao H."/>
            <person name="Dinh H."/>
            <person name="Doddapaneni H."/>
            <person name="Dugan-Rocha S."/>
            <person name="Elkadiri S."/>
            <person name="Gnanaolivu R."/>
            <person name="Hernandez B."/>
            <person name="Skinner E."/>
            <person name="Javaid M."/>
            <person name="Lee S."/>
            <person name="Li M."/>
            <person name="Ming W."/>
            <person name="Munidasa M."/>
            <person name="Muniz J."/>
            <person name="Nguyen L."/>
            <person name="Hughes D."/>
            <person name="Osuji N."/>
            <person name="Pu L.-L."/>
            <person name="Puazo M."/>
            <person name="Qu C."/>
            <person name="Quiroz J."/>
            <person name="Raj R."/>
            <person name="Weissenberger G."/>
            <person name="Xin Y."/>
            <person name="Zou X."/>
            <person name="Han Y."/>
            <person name="Worley K."/>
            <person name="Muzny D."/>
            <person name="Gibbs R."/>
        </authorList>
    </citation>
    <scope>NUCLEOTIDE SEQUENCE</scope>
    <source>
        <strain evidence="7">Sampled in the wild</strain>
    </source>
</reference>
<evidence type="ECO:0000256" key="4">
    <source>
        <dbReference type="SAM" id="MobiDB-lite"/>
    </source>
</evidence>
<dbReference type="OrthoDB" id="546764at2759"/>
<proteinExistence type="inferred from homology"/>
<dbReference type="AlphaFoldDB" id="A0A8K0K968"/>
<protein>
    <recommendedName>
        <fullName evidence="9">Dynein assembly factor 2, axonemal homolog</fullName>
    </recommendedName>
</protein>
<comment type="subcellular location">
    <subcellularLocation>
        <location evidence="3">Dynein axonemal particle</location>
    </subcellularLocation>
</comment>
<keyword evidence="2" id="KW-0963">Cytoplasm</keyword>
<evidence type="ECO:0000313" key="8">
    <source>
        <dbReference type="Proteomes" id="UP000792457"/>
    </source>
</evidence>
<dbReference type="PANTHER" id="PTHR22997">
    <property type="entry name" value="PIH1 DOMAIN-CONTAINING PROTEIN 1"/>
    <property type="match status" value="1"/>
</dbReference>
<dbReference type="InterPro" id="IPR041442">
    <property type="entry name" value="PIH1D1/2/3_CS-like"/>
</dbReference>
<feature type="non-terminal residue" evidence="7">
    <location>
        <position position="811"/>
    </location>
</feature>
<dbReference type="HAMAP" id="MF_03069">
    <property type="entry name" value="Kintoun"/>
    <property type="match status" value="1"/>
</dbReference>
<evidence type="ECO:0000259" key="6">
    <source>
        <dbReference type="Pfam" id="PF18201"/>
    </source>
</evidence>
<dbReference type="EMBL" id="KZ308504">
    <property type="protein sequence ID" value="KAG8230702.1"/>
    <property type="molecule type" value="Genomic_DNA"/>
</dbReference>
<dbReference type="Pfam" id="PF08190">
    <property type="entry name" value="PIH1"/>
    <property type="match status" value="1"/>
</dbReference>
<dbReference type="InterPro" id="IPR050734">
    <property type="entry name" value="PIH1/Kintoun_subfamily"/>
</dbReference>
<gene>
    <name evidence="7" type="ORF">J437_LFUL015988</name>
</gene>
<evidence type="ECO:0000256" key="1">
    <source>
        <dbReference type="ARBA" id="ARBA00008511"/>
    </source>
</evidence>
<accession>A0A8K0K968</accession>
<evidence type="ECO:0000256" key="3">
    <source>
        <dbReference type="ARBA" id="ARBA00024190"/>
    </source>
</evidence>
<dbReference type="CDD" id="cd00298">
    <property type="entry name" value="ACD_sHsps_p23-like"/>
    <property type="match status" value="1"/>
</dbReference>
<dbReference type="Pfam" id="PF18201">
    <property type="entry name" value="PIH1_CS"/>
    <property type="match status" value="1"/>
</dbReference>
<keyword evidence="8" id="KW-1185">Reference proteome</keyword>
<evidence type="ECO:0000313" key="7">
    <source>
        <dbReference type="EMBL" id="KAG8230702.1"/>
    </source>
</evidence>
<dbReference type="InterPro" id="IPR034727">
    <property type="entry name" value="Kintoun"/>
</dbReference>
<reference evidence="7" key="1">
    <citation type="submission" date="2013-04" db="EMBL/GenBank/DDBJ databases">
        <authorList>
            <person name="Qu J."/>
            <person name="Murali S.C."/>
            <person name="Bandaranaike D."/>
            <person name="Bellair M."/>
            <person name="Blankenburg K."/>
            <person name="Chao H."/>
            <person name="Dinh H."/>
            <person name="Doddapaneni H."/>
            <person name="Downs B."/>
            <person name="Dugan-Rocha S."/>
            <person name="Elkadiri S."/>
            <person name="Gnanaolivu R.D."/>
            <person name="Hernandez B."/>
            <person name="Javaid M."/>
            <person name="Jayaseelan J.C."/>
            <person name="Lee S."/>
            <person name="Li M."/>
            <person name="Ming W."/>
            <person name="Munidasa M."/>
            <person name="Muniz J."/>
            <person name="Nguyen L."/>
            <person name="Ongeri F."/>
            <person name="Osuji N."/>
            <person name="Pu L.-L."/>
            <person name="Puazo M."/>
            <person name="Qu C."/>
            <person name="Quiroz J."/>
            <person name="Raj R."/>
            <person name="Weissenberger G."/>
            <person name="Xin Y."/>
            <person name="Zou X."/>
            <person name="Han Y."/>
            <person name="Richards S."/>
            <person name="Worley K."/>
            <person name="Muzny D."/>
            <person name="Gibbs R."/>
        </authorList>
    </citation>
    <scope>NUCLEOTIDE SEQUENCE</scope>
    <source>
        <strain evidence="7">Sampled in the wild</strain>
    </source>
</reference>
<dbReference type="Proteomes" id="UP000792457">
    <property type="component" value="Unassembled WGS sequence"/>
</dbReference>
<evidence type="ECO:0000256" key="2">
    <source>
        <dbReference type="ARBA" id="ARBA00022490"/>
    </source>
</evidence>
<feature type="compositionally biased region" description="Basic and acidic residues" evidence="4">
    <location>
        <begin position="398"/>
        <end position="411"/>
    </location>
</feature>
<feature type="domain" description="PIH1 N-terminal" evidence="5">
    <location>
        <begin position="48"/>
        <end position="211"/>
    </location>
</feature>
<evidence type="ECO:0008006" key="9">
    <source>
        <dbReference type="Google" id="ProtNLM"/>
    </source>
</evidence>
<sequence length="811" mass="90331">MPRAVIMERKISSRLEDLNLSRDEVERLGNAFKQEEFRKLLLDYAQEISDPVNRKEYEDGITQLEKQRGVDVKFVHPEPQYVLKTCYNPGGEKVFVNICSNSLVGKPGSTPCLNSEGAPGSNWRLPLIQAPPREDLDKSGALCTVYDVLFHPETHALSAKDRRFRNFVEETALNAVEETYSVKLDRNSIKRPRLKFKGVPRPTVIRTRRSEASNDKQDKDDDILINQFPYPYDMPPEKLKPVRQLKPMNMEYKAESNRKESSITPKYSLKESSDVDMSNYEQNLLSHHGITVPERLVLVVDLPYIKSSSELDLDLEAQKILLCSNGKRRYKLELKLPYPVDESKGTAKFDKDAGKLLVTMVVDRQKAVMKKPNAQEGDSGIESDLGGGRTSSGEEEETRVSECHPAADSDKVTGGGEKIILADGLSQLHNCSSAVAENIHRRMSADKVMEEALDGELEGKKLGNEPGDEENYSCVPEKKTCERRKPTEAMECELVSSKEAVEGGLNDASKDVIRPGIPHLMPAFSCSCTREQENLFVTFILNVKNVDPCSVKKSVTCIKHKEGGVGKPSLLGCVNGSSLPSENGSIRNEYRTVGVESWPAAIPSVDSGVVVSDLYSKSEESNRPNEICKESVNLGDVVAADEIKPSDCGPNFKSSYSSPMPQNNNPESDLLCGANSPLVDRECLSDYLQKSLVINDTKSELNPYIGGECAADGKEMICFLVAFSSVGAGYFPQYYSFCVSFPSSQWPNVDPEWSDSYPSLEVWDNNVEIQWRKPLSESVTLEKFHCFVGQNLVHLQAYKLPPFEVKDVESE</sequence>
<organism evidence="7 8">
    <name type="scientific">Ladona fulva</name>
    <name type="common">Scarce chaser dragonfly</name>
    <name type="synonym">Libellula fulva</name>
    <dbReference type="NCBI Taxonomy" id="123851"/>
    <lineage>
        <taxon>Eukaryota</taxon>
        <taxon>Metazoa</taxon>
        <taxon>Ecdysozoa</taxon>
        <taxon>Arthropoda</taxon>
        <taxon>Hexapoda</taxon>
        <taxon>Insecta</taxon>
        <taxon>Pterygota</taxon>
        <taxon>Palaeoptera</taxon>
        <taxon>Odonata</taxon>
        <taxon>Epiprocta</taxon>
        <taxon>Anisoptera</taxon>
        <taxon>Libelluloidea</taxon>
        <taxon>Libellulidae</taxon>
        <taxon>Ladona</taxon>
    </lineage>
</organism>
<dbReference type="GO" id="GO:0070286">
    <property type="term" value="P:axonemal dynein complex assembly"/>
    <property type="evidence" value="ECO:0007669"/>
    <property type="project" value="InterPro"/>
</dbReference>
<dbReference type="GO" id="GO:0120293">
    <property type="term" value="C:dynein axonemal particle"/>
    <property type="evidence" value="ECO:0007669"/>
    <property type="project" value="UniProtKB-SubCell"/>
</dbReference>
<name>A0A8K0K968_LADFU</name>
<feature type="domain" description="PIH1D1/2/3 CS-like" evidence="6">
    <location>
        <begin position="264"/>
        <end position="362"/>
    </location>
</feature>
<dbReference type="InterPro" id="IPR012981">
    <property type="entry name" value="PIH1_N"/>
</dbReference>
<dbReference type="PANTHER" id="PTHR22997:SF3">
    <property type="entry name" value="PROTEIN KINTOUN"/>
    <property type="match status" value="1"/>
</dbReference>
<comment type="similarity">
    <text evidence="1">Belongs to the PIH1 family.</text>
</comment>
<comment type="caution">
    <text evidence="7">The sequence shown here is derived from an EMBL/GenBank/DDBJ whole genome shotgun (WGS) entry which is preliminary data.</text>
</comment>
<evidence type="ECO:0000259" key="5">
    <source>
        <dbReference type="Pfam" id="PF08190"/>
    </source>
</evidence>
<feature type="region of interest" description="Disordered" evidence="4">
    <location>
        <begin position="368"/>
        <end position="414"/>
    </location>
</feature>